<name>A0ABW3ZCC8_9HYPH</name>
<dbReference type="InterPro" id="IPR022998">
    <property type="entry name" value="ThiamineP_synth_TenI"/>
</dbReference>
<proteinExistence type="predicted"/>
<evidence type="ECO:0000313" key="3">
    <source>
        <dbReference type="Proteomes" id="UP001597171"/>
    </source>
</evidence>
<feature type="domain" description="Thiamine phosphate synthase/TenI" evidence="1">
    <location>
        <begin position="1"/>
        <end position="143"/>
    </location>
</feature>
<keyword evidence="3" id="KW-1185">Reference proteome</keyword>
<dbReference type="EMBL" id="JBHTMX010000450">
    <property type="protein sequence ID" value="MFD1333951.1"/>
    <property type="molecule type" value="Genomic_DNA"/>
</dbReference>
<dbReference type="Proteomes" id="UP001597171">
    <property type="component" value="Unassembled WGS sequence"/>
</dbReference>
<dbReference type="InterPro" id="IPR036206">
    <property type="entry name" value="ThiamineP_synth_sf"/>
</dbReference>
<dbReference type="Gene3D" id="3.20.20.70">
    <property type="entry name" value="Aldolase class I"/>
    <property type="match status" value="1"/>
</dbReference>
<dbReference type="RefSeq" id="WP_378777860.1">
    <property type="nucleotide sequence ID" value="NZ_JBHTMX010000450.1"/>
</dbReference>
<gene>
    <name evidence="2" type="ORF">ACFQ4O_18245</name>
</gene>
<feature type="non-terminal residue" evidence="2">
    <location>
        <position position="1"/>
    </location>
</feature>
<dbReference type="Pfam" id="PF02581">
    <property type="entry name" value="TMP-TENI"/>
    <property type="match status" value="1"/>
</dbReference>
<evidence type="ECO:0000259" key="1">
    <source>
        <dbReference type="Pfam" id="PF02581"/>
    </source>
</evidence>
<organism evidence="2 3">
    <name type="scientific">Methylopila musalis</name>
    <dbReference type="NCBI Taxonomy" id="1134781"/>
    <lineage>
        <taxon>Bacteria</taxon>
        <taxon>Pseudomonadati</taxon>
        <taxon>Pseudomonadota</taxon>
        <taxon>Alphaproteobacteria</taxon>
        <taxon>Hyphomicrobiales</taxon>
        <taxon>Methylopilaceae</taxon>
        <taxon>Methylopila</taxon>
    </lineage>
</organism>
<protein>
    <submittedName>
        <fullName evidence="2">Thiamine phosphate synthase</fullName>
    </submittedName>
</protein>
<evidence type="ECO:0000313" key="2">
    <source>
        <dbReference type="EMBL" id="MFD1333951.1"/>
    </source>
</evidence>
<dbReference type="SUPFAM" id="SSF51391">
    <property type="entry name" value="Thiamin phosphate synthase"/>
    <property type="match status" value="1"/>
</dbReference>
<comment type="caution">
    <text evidence="2">The sequence shown here is derived from an EMBL/GenBank/DDBJ whole genome shotgun (WGS) entry which is preliminary data.</text>
</comment>
<dbReference type="CDD" id="cd00564">
    <property type="entry name" value="TMP_TenI"/>
    <property type="match status" value="1"/>
</dbReference>
<dbReference type="InterPro" id="IPR013785">
    <property type="entry name" value="Aldolase_TIM"/>
</dbReference>
<sequence length="170" mass="17017">ADDRTRVARAKPLIAAAQAAGAAALISGDGVEDIVGKSGADGLHLFGAGGVADAIERFQPEKIVGVATPPSRDDAMTAGELGADYILFGLSPSGAAWESARTLDRVAWWVPIFETPCVGFAGSIDDVSAIAAAGAEFVALGDAVWRAEAGPAAAVASAMAMISLARTPAP</sequence>
<reference evidence="3" key="1">
    <citation type="journal article" date="2019" name="Int. J. Syst. Evol. Microbiol.">
        <title>The Global Catalogue of Microorganisms (GCM) 10K type strain sequencing project: providing services to taxonomists for standard genome sequencing and annotation.</title>
        <authorList>
            <consortium name="The Broad Institute Genomics Platform"/>
            <consortium name="The Broad Institute Genome Sequencing Center for Infectious Disease"/>
            <person name="Wu L."/>
            <person name="Ma J."/>
        </authorList>
    </citation>
    <scope>NUCLEOTIDE SEQUENCE [LARGE SCALE GENOMIC DNA]</scope>
    <source>
        <strain evidence="3">CCUG 61696</strain>
    </source>
</reference>
<accession>A0ABW3ZCC8</accession>